<reference evidence="8" key="1">
    <citation type="submission" date="2019-08" db="EMBL/GenBank/DDBJ databases">
        <title>Limnoglobus roseus gen. nov., sp. nov., a novel freshwater planctomycete with a giant genome from the family Gemmataceae.</title>
        <authorList>
            <person name="Kulichevskaya I.S."/>
            <person name="Naumoff D.G."/>
            <person name="Miroshnikov K."/>
            <person name="Ivanova A."/>
            <person name="Philippov D.A."/>
            <person name="Hakobyan A."/>
            <person name="Rijpstra I.C."/>
            <person name="Sinninghe Damste J.S."/>
            <person name="Liesack W."/>
            <person name="Dedysh S.N."/>
        </authorList>
    </citation>
    <scope>NUCLEOTIDE SEQUENCE [LARGE SCALE GENOMIC DNA]</scope>
    <source>
        <strain evidence="8">PX52</strain>
    </source>
</reference>
<dbReference type="AlphaFoldDB" id="A0A5C1AIB9"/>
<dbReference type="OrthoDB" id="9770107at2"/>
<feature type="signal peptide" evidence="6">
    <location>
        <begin position="1"/>
        <end position="19"/>
    </location>
</feature>
<keyword evidence="8" id="KW-1185">Reference proteome</keyword>
<gene>
    <name evidence="7" type="ORF">PX52LOC_05017</name>
</gene>
<keyword evidence="1" id="KW-0121">Carboxypeptidase</keyword>
<dbReference type="PANTHER" id="PTHR11802:SF3">
    <property type="entry name" value="RETINOID-INDUCIBLE SERINE CARBOXYPEPTIDASE"/>
    <property type="match status" value="1"/>
</dbReference>
<keyword evidence="2" id="KW-0645">Protease</keyword>
<name>A0A5C1AIB9_9BACT</name>
<evidence type="ECO:0008006" key="9">
    <source>
        <dbReference type="Google" id="ProtNLM"/>
    </source>
</evidence>
<feature type="chain" id="PRO_5022690020" description="Peptidase S10" evidence="6">
    <location>
        <begin position="20"/>
        <end position="491"/>
    </location>
</feature>
<keyword evidence="3 6" id="KW-0732">Signal</keyword>
<proteinExistence type="predicted"/>
<evidence type="ECO:0000256" key="2">
    <source>
        <dbReference type="ARBA" id="ARBA00022670"/>
    </source>
</evidence>
<keyword evidence="5" id="KW-0325">Glycoprotein</keyword>
<evidence type="ECO:0000256" key="6">
    <source>
        <dbReference type="SAM" id="SignalP"/>
    </source>
</evidence>
<organism evidence="7 8">
    <name type="scientific">Limnoglobus roseus</name>
    <dbReference type="NCBI Taxonomy" id="2598579"/>
    <lineage>
        <taxon>Bacteria</taxon>
        <taxon>Pseudomonadati</taxon>
        <taxon>Planctomycetota</taxon>
        <taxon>Planctomycetia</taxon>
        <taxon>Gemmatales</taxon>
        <taxon>Gemmataceae</taxon>
        <taxon>Limnoglobus</taxon>
    </lineage>
</organism>
<accession>A0A5C1AIB9</accession>
<sequence>MFRLFVITTTLLAASSAAAQEPPKAADRKDALTRTKHTVTIGGKLIEYEATAGRMQLKDDEGKATANIFYIAYTKSKEDAKKRPLTFCFNGGPGSSSVWLHLGTFGPRRVTLSDEGEALPPPAKLVENEESLLDLTDLVFIDPVSTGFSRAADEKNAKQFHGVQEDVQSVGEFIRLYTTQNDRWPSPKYVAGESYGTTRAAGLSNHLQGRLGMRLNGVLLISAVLNFGTIRFDEGNDLPFILYLPSYAATAWYHKKLSAEQQADLPKTLAEAEKFAAGEYTLALQKGLDLSESERDDVAVKIAHFTGLSKAFVLRADLRVEGQRFMRELLRDQGRITGRYDSRILGKDFNDAAERPDYDPSYASVQGTFTESFNAYLRGELKYESDMPYEILTGRVQPWNYGTATNRYLNVAPSLKTAMAQNADLRVFVANGYYDLATPYFATQYTVNHLGGDRKLRDRVTMAYYEAGHMMYAHKPSRLKLKKDIAAFYQP</sequence>
<evidence type="ECO:0000256" key="3">
    <source>
        <dbReference type="ARBA" id="ARBA00022729"/>
    </source>
</evidence>
<dbReference type="Gene3D" id="3.40.50.1820">
    <property type="entry name" value="alpha/beta hydrolase"/>
    <property type="match status" value="1"/>
</dbReference>
<dbReference type="InterPro" id="IPR029058">
    <property type="entry name" value="AB_hydrolase_fold"/>
</dbReference>
<dbReference type="GO" id="GO:0006508">
    <property type="term" value="P:proteolysis"/>
    <property type="evidence" value="ECO:0007669"/>
    <property type="project" value="UniProtKB-KW"/>
</dbReference>
<dbReference type="Pfam" id="PF00450">
    <property type="entry name" value="Peptidase_S10"/>
    <property type="match status" value="1"/>
</dbReference>
<evidence type="ECO:0000256" key="4">
    <source>
        <dbReference type="ARBA" id="ARBA00022801"/>
    </source>
</evidence>
<protein>
    <recommendedName>
        <fullName evidence="9">Peptidase S10</fullName>
    </recommendedName>
</protein>
<dbReference type="PANTHER" id="PTHR11802">
    <property type="entry name" value="SERINE PROTEASE FAMILY S10 SERINE CARBOXYPEPTIDASE"/>
    <property type="match status" value="1"/>
</dbReference>
<evidence type="ECO:0000256" key="5">
    <source>
        <dbReference type="ARBA" id="ARBA00023180"/>
    </source>
</evidence>
<dbReference type="KEGG" id="lrs:PX52LOC_05017"/>
<dbReference type="RefSeq" id="WP_149112545.1">
    <property type="nucleotide sequence ID" value="NZ_CP042425.1"/>
</dbReference>
<dbReference type="Proteomes" id="UP000324974">
    <property type="component" value="Chromosome"/>
</dbReference>
<evidence type="ECO:0000313" key="8">
    <source>
        <dbReference type="Proteomes" id="UP000324974"/>
    </source>
</evidence>
<dbReference type="EMBL" id="CP042425">
    <property type="protein sequence ID" value="QEL18003.1"/>
    <property type="molecule type" value="Genomic_DNA"/>
</dbReference>
<keyword evidence="4" id="KW-0378">Hydrolase</keyword>
<dbReference type="GO" id="GO:0004185">
    <property type="term" value="F:serine-type carboxypeptidase activity"/>
    <property type="evidence" value="ECO:0007669"/>
    <property type="project" value="InterPro"/>
</dbReference>
<dbReference type="InterPro" id="IPR001563">
    <property type="entry name" value="Peptidase_S10"/>
</dbReference>
<dbReference type="SUPFAM" id="SSF53474">
    <property type="entry name" value="alpha/beta-Hydrolases"/>
    <property type="match status" value="1"/>
</dbReference>
<evidence type="ECO:0000256" key="1">
    <source>
        <dbReference type="ARBA" id="ARBA00022645"/>
    </source>
</evidence>
<evidence type="ECO:0000313" key="7">
    <source>
        <dbReference type="EMBL" id="QEL18003.1"/>
    </source>
</evidence>